<evidence type="ECO:0000256" key="6">
    <source>
        <dbReference type="ARBA" id="ARBA00023098"/>
    </source>
</evidence>
<dbReference type="InterPro" id="IPR050187">
    <property type="entry name" value="Lipid_Phosphate_FormReg"/>
</dbReference>
<evidence type="ECO:0000313" key="11">
    <source>
        <dbReference type="Proteomes" id="UP000247523"/>
    </source>
</evidence>
<dbReference type="Gene3D" id="3.40.50.10330">
    <property type="entry name" value="Probable inorganic polyphosphate/atp-NAD kinase, domain 1"/>
    <property type="match status" value="1"/>
</dbReference>
<dbReference type="InterPro" id="IPR016064">
    <property type="entry name" value="NAD/diacylglycerol_kinase_sf"/>
</dbReference>
<comment type="cofactor">
    <cofactor evidence="1">
        <name>Mg(2+)</name>
        <dbReference type="ChEBI" id="CHEBI:18420"/>
    </cofactor>
</comment>
<keyword evidence="5" id="KW-0460">Magnesium</keyword>
<dbReference type="GO" id="GO:0008654">
    <property type="term" value="P:phospholipid biosynthetic process"/>
    <property type="evidence" value="ECO:0007669"/>
    <property type="project" value="UniProtKB-KW"/>
</dbReference>
<dbReference type="SMART" id="SM00046">
    <property type="entry name" value="DAGKc"/>
    <property type="match status" value="1"/>
</dbReference>
<dbReference type="GO" id="GO:0005886">
    <property type="term" value="C:plasma membrane"/>
    <property type="evidence" value="ECO:0007669"/>
    <property type="project" value="TreeGrafter"/>
</dbReference>
<dbReference type="GO" id="GO:0005524">
    <property type="term" value="F:ATP binding"/>
    <property type="evidence" value="ECO:0007669"/>
    <property type="project" value="InterPro"/>
</dbReference>
<dbReference type="RefSeq" id="WP_110290726.1">
    <property type="nucleotide sequence ID" value="NZ_QICS01000003.1"/>
</dbReference>
<dbReference type="NCBIfam" id="TIGR00147">
    <property type="entry name" value="YegS/Rv2252/BmrU family lipid kinase"/>
    <property type="match status" value="1"/>
</dbReference>
<evidence type="ECO:0000256" key="8">
    <source>
        <dbReference type="ARBA" id="ARBA00023264"/>
    </source>
</evidence>
<accession>A0A318EXF7</accession>
<keyword evidence="4" id="KW-0479">Metal-binding</keyword>
<feature type="domain" description="DAGKc" evidence="9">
    <location>
        <begin position="1"/>
        <end position="132"/>
    </location>
</feature>
<dbReference type="InterPro" id="IPR017438">
    <property type="entry name" value="ATP-NAD_kinase_N"/>
</dbReference>
<name>A0A318EXF7_9FIRM</name>
<evidence type="ECO:0000256" key="2">
    <source>
        <dbReference type="ARBA" id="ARBA00005983"/>
    </source>
</evidence>
<keyword evidence="10" id="KW-0418">Kinase</keyword>
<evidence type="ECO:0000313" key="10">
    <source>
        <dbReference type="EMBL" id="PXV91502.1"/>
    </source>
</evidence>
<evidence type="ECO:0000256" key="1">
    <source>
        <dbReference type="ARBA" id="ARBA00001946"/>
    </source>
</evidence>
<organism evidence="10 11">
    <name type="scientific">Lachnotalea glycerini</name>
    <dbReference type="NCBI Taxonomy" id="1763509"/>
    <lineage>
        <taxon>Bacteria</taxon>
        <taxon>Bacillati</taxon>
        <taxon>Bacillota</taxon>
        <taxon>Clostridia</taxon>
        <taxon>Lachnospirales</taxon>
        <taxon>Lachnospiraceae</taxon>
        <taxon>Lachnotalea</taxon>
    </lineage>
</organism>
<dbReference type="Pfam" id="PF00781">
    <property type="entry name" value="DAGK_cat"/>
    <property type="match status" value="1"/>
</dbReference>
<evidence type="ECO:0000256" key="3">
    <source>
        <dbReference type="ARBA" id="ARBA00022516"/>
    </source>
</evidence>
<keyword evidence="8" id="KW-1208">Phospholipid metabolism</keyword>
<evidence type="ECO:0000259" key="9">
    <source>
        <dbReference type="PROSITE" id="PS50146"/>
    </source>
</evidence>
<dbReference type="AlphaFoldDB" id="A0A318EXF7"/>
<proteinExistence type="inferred from homology"/>
<evidence type="ECO:0000256" key="5">
    <source>
        <dbReference type="ARBA" id="ARBA00022842"/>
    </source>
</evidence>
<dbReference type="InterPro" id="IPR005218">
    <property type="entry name" value="Diacylglycerol/lipid_kinase"/>
</dbReference>
<reference evidence="10 11" key="1">
    <citation type="submission" date="2018-05" db="EMBL/GenBank/DDBJ databases">
        <title>Genomic Encyclopedia of Type Strains, Phase IV (KMG-IV): sequencing the most valuable type-strain genomes for metagenomic binning, comparative biology and taxonomic classification.</title>
        <authorList>
            <person name="Goeker M."/>
        </authorList>
    </citation>
    <scope>NUCLEOTIDE SEQUENCE [LARGE SCALE GENOMIC DNA]</scope>
    <source>
        <strain evidence="10 11">DSM 28816</strain>
    </source>
</reference>
<dbReference type="EMBL" id="QICS01000003">
    <property type="protein sequence ID" value="PXV91502.1"/>
    <property type="molecule type" value="Genomic_DNA"/>
</dbReference>
<dbReference type="PROSITE" id="PS50146">
    <property type="entry name" value="DAGK"/>
    <property type="match status" value="1"/>
</dbReference>
<dbReference type="InterPro" id="IPR001206">
    <property type="entry name" value="Diacylglycerol_kinase_cat_dom"/>
</dbReference>
<dbReference type="PANTHER" id="PTHR12358:SF106">
    <property type="entry name" value="LIPID KINASE YEGS"/>
    <property type="match status" value="1"/>
</dbReference>
<protein>
    <submittedName>
        <fullName evidence="10">YegS/Rv2252/BmrU family lipid kinase</fullName>
    </submittedName>
</protein>
<keyword evidence="6" id="KW-0443">Lipid metabolism</keyword>
<comment type="caution">
    <text evidence="10">The sequence shown here is derived from an EMBL/GenBank/DDBJ whole genome shotgun (WGS) entry which is preliminary data.</text>
</comment>
<dbReference type="SUPFAM" id="SSF111331">
    <property type="entry name" value="NAD kinase/diacylglycerol kinase-like"/>
    <property type="match status" value="1"/>
</dbReference>
<keyword evidence="10" id="KW-0808">Transferase</keyword>
<sequence length="318" mass="35708">MRKKMMFIFNPFAGKAQIKNKLIDILDIFTKNDFEITIYPTQRGEDAMELIRDLPEGIYELVVCSGGDGTLDQVVTGMMKRQEKIPIGYIPTGSTNDFANSLKIPKNIVKAAEVTVGNDYFLSDIGSFNHDNFVYIAAFGIFTDVSYQTKQEVKNILGHAAYILEGVKRLSSIRSYQLKIECNGEIIEDEFIFGMVTNSISVGGFKNMTGKNVLLDDGLFEAAFIKKPNNPIELQEIIATLLIEDLNSQYICSYKTNRVVFSSEEAIPWTLDGEFGGEHKEAVIINNKQALSIKVDLEQKLLIQQHNEKENNCTDTSL</sequence>
<keyword evidence="3" id="KW-0444">Lipid biosynthesis</keyword>
<gene>
    <name evidence="10" type="ORF">C8E03_10359</name>
</gene>
<comment type="similarity">
    <text evidence="2">Belongs to the diacylglycerol/lipid kinase family.</text>
</comment>
<evidence type="ECO:0000256" key="7">
    <source>
        <dbReference type="ARBA" id="ARBA00023209"/>
    </source>
</evidence>
<dbReference type="GO" id="GO:0046872">
    <property type="term" value="F:metal ion binding"/>
    <property type="evidence" value="ECO:0007669"/>
    <property type="project" value="UniProtKB-KW"/>
</dbReference>
<dbReference type="GO" id="GO:0004143">
    <property type="term" value="F:ATP-dependent diacylglycerol kinase activity"/>
    <property type="evidence" value="ECO:0007669"/>
    <property type="project" value="TreeGrafter"/>
</dbReference>
<dbReference type="PANTHER" id="PTHR12358">
    <property type="entry name" value="SPHINGOSINE KINASE"/>
    <property type="match status" value="1"/>
</dbReference>
<dbReference type="Gene3D" id="2.60.200.40">
    <property type="match status" value="1"/>
</dbReference>
<keyword evidence="7" id="KW-0594">Phospholipid biosynthesis</keyword>
<evidence type="ECO:0000256" key="4">
    <source>
        <dbReference type="ARBA" id="ARBA00022723"/>
    </source>
</evidence>
<dbReference type="Proteomes" id="UP000247523">
    <property type="component" value="Unassembled WGS sequence"/>
</dbReference>